<dbReference type="InterPro" id="IPR038081">
    <property type="entry name" value="CalX-like_sf"/>
</dbReference>
<keyword evidence="1" id="KW-0732">Signal</keyword>
<dbReference type="PANTHER" id="PTHR45982:SF1">
    <property type="entry name" value="REGULATOR OF CHROMOSOME CONDENSATION"/>
    <property type="match status" value="1"/>
</dbReference>
<dbReference type="SUPFAM" id="SSF141072">
    <property type="entry name" value="CalX-like"/>
    <property type="match status" value="1"/>
</dbReference>
<name>Q6MHZ4_BDEBA</name>
<dbReference type="GO" id="GO:0005737">
    <property type="term" value="C:cytoplasm"/>
    <property type="evidence" value="ECO:0007669"/>
    <property type="project" value="TreeGrafter"/>
</dbReference>
<dbReference type="SUPFAM" id="SSF50985">
    <property type="entry name" value="RCC1/BLIP-II"/>
    <property type="match status" value="3"/>
</dbReference>
<dbReference type="PANTHER" id="PTHR45982">
    <property type="entry name" value="REGULATOR OF CHROMOSOME CONDENSATION"/>
    <property type="match status" value="1"/>
</dbReference>
<protein>
    <submittedName>
        <fullName evidence="2">Uncharacterized protein</fullName>
    </submittedName>
</protein>
<dbReference type="Proteomes" id="UP000008080">
    <property type="component" value="Chromosome"/>
</dbReference>
<sequence>MTRTFFCLVFGLLLLSSCTTKNDLSLFFSSENTPQVTLKLNSGINYTGQSTIPVEIITSQELTEMSLSVSAMCSDVFETYVQQKTVNLPNVEGEHTISVRVKNKDGFTSDCTKAKIVFDKTAPVVSETMTLVNTRSLPDVSPKLNTPVTTDTLSGVAKYELKLVKTAGNTVIKDWTTKDKEALYFDGLTLPDSEVDTYFYMIRATDKVGNVSAEKQSPNFIVGPVVTITGALIYDQDSPMGSATIQLSRASPVSTTVAVKSVSRSAIAGLDFLYPDIIPTEVVIAAGATSADTYFSIMTSTLPGPDKAFDLQVTSTTNAITGSPSSFTVDLVNTNTAITAQAANGYRAVRGAKGHMCGLRTDNKMDCWGAISYANGSTSEQLTAKEVVGATNIVSVAEGYGDHTCYIDSLGDLYCFGNSGYKNLGHNSYTSSTTPIKVPSSNIKKAAVGIYFTCFIDSSDQVQCFGKNDDAELGQPISFSNGIPTVYASITKALDIAAGNKIACAIDEVSGTRSVKCWGKTESASSHVPVTITGLPSDIQSISVNGSITADVRHGCGLSEQGLVYCWGSNFRSRRGLASGAVTWTTANYVGLPVKAVKVQAGTDTSCALGEDKKLYCWGSGLPNATNSHQYQESYVPVQLDNFGDTITDFQLTELASCAVTTSSNIKCWGINSLGEMGNGQTASAMQGTALNVAGSFDKYKQLATGVFTTCALKSNNTVTCWGNNDYGQLGNGSHSTYSRPHYTLPISNVKKVVGQNIHFCALTTGGSVYCWGSNWSGRIGNNATALPTDVVLTPYLIPNTYPNSTAGLPSGIKDISVGYNHSCAVTSEGGVTCWGNNSAGELGHPSIGSAFSYPQMIPSLSTGVDSVALGINATCAVKNNATTKQVYCWGWNRNRVLGPSAVALNASTEVPQLIDTITTTKEVKVFISFETACYIHDGTTKCWGYRSTFKGMPANVPDGTYITTPTAIPELAGATDLHLNPYSGCALMSTGKAKCWGADYSRIFSTGISWIGTPVEPPALQNSQVTAIALGTTYSSAGPIHACAITSLGDLKCWGVSTYGEGHDRFFHQTPQLVLK</sequence>
<dbReference type="eggNOG" id="COG5184">
    <property type="taxonomic scope" value="Bacteria"/>
</dbReference>
<dbReference type="HOGENOM" id="CLU_292161_0_0_7"/>
<dbReference type="GeneID" id="93014206"/>
<evidence type="ECO:0000256" key="1">
    <source>
        <dbReference type="SAM" id="SignalP"/>
    </source>
</evidence>
<feature type="chain" id="PRO_5004278196" evidence="1">
    <location>
        <begin position="22"/>
        <end position="1077"/>
    </location>
</feature>
<dbReference type="Pfam" id="PF00415">
    <property type="entry name" value="RCC1"/>
    <property type="match status" value="1"/>
</dbReference>
<reference evidence="2 3" key="1">
    <citation type="journal article" date="2004" name="Science">
        <title>A predator unmasked: life cycle of Bdellovibrio bacteriovorus from a genomic perspective.</title>
        <authorList>
            <person name="Rendulic S."/>
            <person name="Jagtap P."/>
            <person name="Rosinus A."/>
            <person name="Eppinger M."/>
            <person name="Baar C."/>
            <person name="Lanz C."/>
            <person name="Keller H."/>
            <person name="Lambert C."/>
            <person name="Evans K.J."/>
            <person name="Goesmann A."/>
            <person name="Meyer F."/>
            <person name="Sockett R.E."/>
            <person name="Schuster S.C."/>
        </authorList>
    </citation>
    <scope>NUCLEOTIDE SEQUENCE [LARGE SCALE GENOMIC DNA]</scope>
    <source>
        <strain evidence="3">ATCC 15356 / DSM 50701 / NCIMB 9529 / HD100</strain>
    </source>
</reference>
<dbReference type="EMBL" id="BX842655">
    <property type="protein sequence ID" value="CAE78188.1"/>
    <property type="molecule type" value="Genomic_DNA"/>
</dbReference>
<organism evidence="2 3">
    <name type="scientific">Bdellovibrio bacteriovorus (strain ATCC 15356 / DSM 50701 / NCIMB 9529 / HD100)</name>
    <dbReference type="NCBI Taxonomy" id="264462"/>
    <lineage>
        <taxon>Bacteria</taxon>
        <taxon>Pseudomonadati</taxon>
        <taxon>Bdellovibrionota</taxon>
        <taxon>Bdellovibrionia</taxon>
        <taxon>Bdellovibrionales</taxon>
        <taxon>Pseudobdellovibrionaceae</taxon>
        <taxon>Bdellovibrio</taxon>
    </lineage>
</organism>
<dbReference type="InterPro" id="IPR000408">
    <property type="entry name" value="Reg_chr_condens"/>
</dbReference>
<dbReference type="InterPro" id="IPR009091">
    <property type="entry name" value="RCC1/BLIP-II"/>
</dbReference>
<dbReference type="STRING" id="264462.Bd3390"/>
<dbReference type="AlphaFoldDB" id="Q6MHZ4"/>
<dbReference type="Gene3D" id="2.130.10.30">
    <property type="entry name" value="Regulator of chromosome condensation 1/beta-lactamase-inhibitor protein II"/>
    <property type="match status" value="4"/>
</dbReference>
<dbReference type="GO" id="GO:0005085">
    <property type="term" value="F:guanyl-nucleotide exchange factor activity"/>
    <property type="evidence" value="ECO:0007669"/>
    <property type="project" value="TreeGrafter"/>
</dbReference>
<proteinExistence type="predicted"/>
<dbReference type="InterPro" id="IPR051553">
    <property type="entry name" value="Ran_GTPase-activating"/>
</dbReference>
<evidence type="ECO:0000313" key="3">
    <source>
        <dbReference type="Proteomes" id="UP000008080"/>
    </source>
</evidence>
<keyword evidence="3" id="KW-1185">Reference proteome</keyword>
<gene>
    <name evidence="2" type="ordered locus">Bd3390</name>
</gene>
<dbReference type="Pfam" id="PF13540">
    <property type="entry name" value="RCC1_2"/>
    <property type="match status" value="5"/>
</dbReference>
<dbReference type="PROSITE" id="PS51257">
    <property type="entry name" value="PROKAR_LIPOPROTEIN"/>
    <property type="match status" value="1"/>
</dbReference>
<dbReference type="KEGG" id="bba:Bd3390"/>
<accession>Q6MHZ4</accession>
<dbReference type="PRINTS" id="PR00633">
    <property type="entry name" value="RCCNDNSATION"/>
</dbReference>
<evidence type="ECO:0000313" key="2">
    <source>
        <dbReference type="EMBL" id="CAE78188.1"/>
    </source>
</evidence>
<dbReference type="RefSeq" id="WP_011165726.1">
    <property type="nucleotide sequence ID" value="NC_005363.1"/>
</dbReference>
<dbReference type="PROSITE" id="PS50012">
    <property type="entry name" value="RCC1_3"/>
    <property type="match status" value="4"/>
</dbReference>
<feature type="signal peptide" evidence="1">
    <location>
        <begin position="1"/>
        <end position="21"/>
    </location>
</feature>